<feature type="active site" evidence="5">
    <location>
        <position position="189"/>
    </location>
</feature>
<name>C1E3D1_MICCC</name>
<evidence type="ECO:0000313" key="12">
    <source>
        <dbReference type="Proteomes" id="UP000002009"/>
    </source>
</evidence>
<organism evidence="11 12">
    <name type="scientific">Micromonas commoda (strain RCC299 / NOUM17 / CCMP2709)</name>
    <name type="common">Picoplanktonic green alga</name>
    <dbReference type="NCBI Taxonomy" id="296587"/>
    <lineage>
        <taxon>Eukaryota</taxon>
        <taxon>Viridiplantae</taxon>
        <taxon>Chlorophyta</taxon>
        <taxon>Mamiellophyceae</taxon>
        <taxon>Mamiellales</taxon>
        <taxon>Mamiellaceae</taxon>
        <taxon>Micromonas</taxon>
    </lineage>
</organism>
<dbReference type="AlphaFoldDB" id="C1E3D1"/>
<dbReference type="OMA" id="SFWSQRI"/>
<feature type="binding site" evidence="6">
    <location>
        <position position="232"/>
    </location>
    <ligand>
        <name>Mg(2+)</name>
        <dbReference type="ChEBI" id="CHEBI:18420"/>
        <label>1</label>
    </ligand>
</feature>
<feature type="binding site" evidence="6">
    <location>
        <position position="85"/>
    </location>
    <ligand>
        <name>Mg(2+)</name>
        <dbReference type="ChEBI" id="CHEBI:18420"/>
        <label>1</label>
    </ligand>
</feature>
<evidence type="ECO:0000256" key="2">
    <source>
        <dbReference type="ARBA" id="ARBA00022723"/>
    </source>
</evidence>
<dbReference type="Pfam" id="PF03372">
    <property type="entry name" value="Exo_endo_phos"/>
    <property type="match status" value="1"/>
</dbReference>
<feature type="compositionally biased region" description="Basic residues" evidence="9">
    <location>
        <begin position="41"/>
        <end position="50"/>
    </location>
</feature>
<evidence type="ECO:0000256" key="9">
    <source>
        <dbReference type="SAM" id="MobiDB-lite"/>
    </source>
</evidence>
<dbReference type="InterPro" id="IPR004808">
    <property type="entry name" value="AP_endonuc_1"/>
</dbReference>
<dbReference type="InterPro" id="IPR005135">
    <property type="entry name" value="Endo/exonuclease/phosphatase"/>
</dbReference>
<keyword evidence="8" id="KW-0234">DNA repair</keyword>
<evidence type="ECO:0000256" key="7">
    <source>
        <dbReference type="PIRSR" id="PIRSR604808-3"/>
    </source>
</evidence>
<feature type="active site" description="Proton donor/acceptor" evidence="5">
    <location>
        <position position="232"/>
    </location>
</feature>
<dbReference type="GO" id="GO:0046872">
    <property type="term" value="F:metal ion binding"/>
    <property type="evidence" value="ECO:0007669"/>
    <property type="project" value="UniProtKB-KW"/>
</dbReference>
<dbReference type="Proteomes" id="UP000002009">
    <property type="component" value="Chromosome 4"/>
</dbReference>
<dbReference type="GO" id="GO:0008311">
    <property type="term" value="F:double-stranded DNA 3'-5' DNA exonuclease activity"/>
    <property type="evidence" value="ECO:0007669"/>
    <property type="project" value="TreeGrafter"/>
</dbReference>
<feature type="binding site" evidence="6">
    <location>
        <position position="342"/>
    </location>
    <ligand>
        <name>Mg(2+)</name>
        <dbReference type="ChEBI" id="CHEBI:18420"/>
        <label>1</label>
    </ligand>
</feature>
<dbReference type="STRING" id="296587.C1E3D1"/>
<evidence type="ECO:0000256" key="4">
    <source>
        <dbReference type="ARBA" id="ARBA00022842"/>
    </source>
</evidence>
<proteinExistence type="inferred from homology"/>
<dbReference type="OrthoDB" id="498125at2759"/>
<dbReference type="GO" id="GO:0006284">
    <property type="term" value="P:base-excision repair"/>
    <property type="evidence" value="ECO:0007669"/>
    <property type="project" value="TreeGrafter"/>
</dbReference>
<evidence type="ECO:0000256" key="6">
    <source>
        <dbReference type="PIRSR" id="PIRSR604808-2"/>
    </source>
</evidence>
<comment type="cofactor">
    <cofactor evidence="6 8">
        <name>Mg(2+)</name>
        <dbReference type="ChEBI" id="CHEBI:18420"/>
    </cofactor>
    <cofactor evidence="6 8">
        <name>Mn(2+)</name>
        <dbReference type="ChEBI" id="CHEBI:29035"/>
    </cofactor>
    <text evidence="6 8">Probably binds two magnesium or manganese ions per subunit.</text>
</comment>
<dbReference type="EMBL" id="CP001325">
    <property type="protein sequence ID" value="ACO62534.1"/>
    <property type="molecule type" value="Genomic_DNA"/>
</dbReference>
<dbReference type="GO" id="GO:0003677">
    <property type="term" value="F:DNA binding"/>
    <property type="evidence" value="ECO:0007669"/>
    <property type="project" value="InterPro"/>
</dbReference>
<dbReference type="RefSeq" id="XP_002501276.1">
    <property type="nucleotide sequence ID" value="XM_002501230.1"/>
</dbReference>
<keyword evidence="6" id="KW-0464">Manganese</keyword>
<keyword evidence="12" id="KW-1185">Reference proteome</keyword>
<dbReference type="InParanoid" id="C1E3D1"/>
<feature type="binding site" evidence="6">
    <location>
        <position position="234"/>
    </location>
    <ligand>
        <name>Mg(2+)</name>
        <dbReference type="ChEBI" id="CHEBI:18420"/>
        <label>1</label>
    </ligand>
</feature>
<accession>C1E3D1</accession>
<feature type="binding site" evidence="6">
    <location>
        <position position="343"/>
    </location>
    <ligand>
        <name>Mg(2+)</name>
        <dbReference type="ChEBI" id="CHEBI:18420"/>
        <label>1</label>
    </ligand>
</feature>
<dbReference type="GO" id="GO:0005634">
    <property type="term" value="C:nucleus"/>
    <property type="evidence" value="ECO:0007669"/>
    <property type="project" value="TreeGrafter"/>
</dbReference>
<dbReference type="PROSITE" id="PS51435">
    <property type="entry name" value="AP_NUCLEASE_F1_4"/>
    <property type="match status" value="1"/>
</dbReference>
<dbReference type="PANTHER" id="PTHR22748">
    <property type="entry name" value="AP ENDONUCLEASE"/>
    <property type="match status" value="1"/>
</dbReference>
<evidence type="ECO:0000259" key="10">
    <source>
        <dbReference type="Pfam" id="PF03372"/>
    </source>
</evidence>
<protein>
    <recommendedName>
        <fullName evidence="8">DNA-(apurinic or apyrimidinic site) endonuclease</fullName>
        <ecNumber evidence="8">3.1.-.-</ecNumber>
    </recommendedName>
</protein>
<comment type="similarity">
    <text evidence="1 8">Belongs to the DNA repair enzymes AP/ExoA family.</text>
</comment>
<dbReference type="InterPro" id="IPR020847">
    <property type="entry name" value="AP_endonuclease_F1_BS"/>
</dbReference>
<feature type="site" description="Interaction with DNA substrate" evidence="7">
    <location>
        <position position="343"/>
    </location>
</feature>
<keyword evidence="4 6" id="KW-0460">Magnesium</keyword>
<feature type="site" description="Transition state stabilizer" evidence="7">
    <location>
        <position position="234"/>
    </location>
</feature>
<evidence type="ECO:0000256" key="3">
    <source>
        <dbReference type="ARBA" id="ARBA00022801"/>
    </source>
</evidence>
<feature type="active site" description="Proton acceptor" evidence="5">
    <location>
        <position position="343"/>
    </location>
</feature>
<dbReference type="Gene3D" id="3.60.10.10">
    <property type="entry name" value="Endonuclease/exonuclease/phosphatase"/>
    <property type="match status" value="1"/>
</dbReference>
<dbReference type="GO" id="GO:0003906">
    <property type="term" value="F:DNA-(apurinic or apyrimidinic site) endonuclease activity"/>
    <property type="evidence" value="ECO:0007669"/>
    <property type="project" value="TreeGrafter"/>
</dbReference>
<dbReference type="GO" id="GO:0008081">
    <property type="term" value="F:phosphoric diester hydrolase activity"/>
    <property type="evidence" value="ECO:0007669"/>
    <property type="project" value="TreeGrafter"/>
</dbReference>
<reference evidence="11 12" key="1">
    <citation type="journal article" date="2009" name="Science">
        <title>Green evolution and dynamic adaptations revealed by genomes of the marine picoeukaryotes Micromonas.</title>
        <authorList>
            <person name="Worden A.Z."/>
            <person name="Lee J.H."/>
            <person name="Mock T."/>
            <person name="Rouze P."/>
            <person name="Simmons M.P."/>
            <person name="Aerts A.L."/>
            <person name="Allen A.E."/>
            <person name="Cuvelier M.L."/>
            <person name="Derelle E."/>
            <person name="Everett M.V."/>
            <person name="Foulon E."/>
            <person name="Grimwood J."/>
            <person name="Gundlach H."/>
            <person name="Henrissat B."/>
            <person name="Napoli C."/>
            <person name="McDonald S.M."/>
            <person name="Parker M.S."/>
            <person name="Rombauts S."/>
            <person name="Salamov A."/>
            <person name="Von Dassow P."/>
            <person name="Badger J.H."/>
            <person name="Coutinho P.M."/>
            <person name="Demir E."/>
            <person name="Dubchak I."/>
            <person name="Gentemann C."/>
            <person name="Eikrem W."/>
            <person name="Gready J.E."/>
            <person name="John U."/>
            <person name="Lanier W."/>
            <person name="Lindquist E.A."/>
            <person name="Lucas S."/>
            <person name="Mayer K.F."/>
            <person name="Moreau H."/>
            <person name="Not F."/>
            <person name="Otillar R."/>
            <person name="Panaud O."/>
            <person name="Pangilinan J."/>
            <person name="Paulsen I."/>
            <person name="Piegu B."/>
            <person name="Poliakov A."/>
            <person name="Robbens S."/>
            <person name="Schmutz J."/>
            <person name="Toulza E."/>
            <person name="Wyss T."/>
            <person name="Zelensky A."/>
            <person name="Zhou K."/>
            <person name="Armbrust E.V."/>
            <person name="Bhattacharya D."/>
            <person name="Goodenough U.W."/>
            <person name="Van de Peer Y."/>
            <person name="Grigoriev I.V."/>
        </authorList>
    </citation>
    <scope>NUCLEOTIDE SEQUENCE [LARGE SCALE GENOMIC DNA]</scope>
    <source>
        <strain evidence="12">RCC299 / NOUM17</strain>
    </source>
</reference>
<dbReference type="EC" id="3.1.-.-" evidence="8"/>
<dbReference type="SUPFAM" id="SSF56219">
    <property type="entry name" value="DNase I-like"/>
    <property type="match status" value="1"/>
</dbReference>
<feature type="binding site" evidence="6">
    <location>
        <position position="116"/>
    </location>
    <ligand>
        <name>Mg(2+)</name>
        <dbReference type="ChEBI" id="CHEBI:18420"/>
        <label>1</label>
    </ligand>
</feature>
<dbReference type="InterPro" id="IPR036691">
    <property type="entry name" value="Endo/exonu/phosph_ase_sf"/>
</dbReference>
<evidence type="ECO:0000256" key="5">
    <source>
        <dbReference type="PIRSR" id="PIRSR604808-1"/>
    </source>
</evidence>
<keyword evidence="3" id="KW-0378">Hydrolase</keyword>
<sequence>MPPKKKREVEEGGVADLPAADEAGDGTRDSNDDAIEATTPAKKKPAKKKPKVELPDVIPQSDAPRAEPPGSTPPGAKRFKAISWNVAGLRALLDKNSHTLRRIADVESPDVICVQEHKLQDVHVNDAVRRLGEILPEYRTVKFAVSTAKKGYSGLLSVVEGMGDFRCGYTDEGRVLTLEFDAFTMVFTYVPNSGQKLERLEYRLKKWDVDFRAYLAHLDGETRGKPVIVGGDLNVGHLDEDIYNVDAPHTKKQCGLTPEERSSWTRTLESVKLVDTFRAFHPNARGWYSYWSGRAGNKPRNRGLRLDYFAASERIMSSGRDGGGVRVVDSFVLDKLVAEASDHAPVGITLALD</sequence>
<dbReference type="NCBIfam" id="TIGR00633">
    <property type="entry name" value="xth"/>
    <property type="match status" value="1"/>
</dbReference>
<feature type="domain" description="Endonuclease/exonuclease/phosphatase" evidence="10">
    <location>
        <begin position="82"/>
        <end position="343"/>
    </location>
</feature>
<keyword evidence="8" id="KW-0227">DNA damage</keyword>
<feature type="site" description="Important for catalytic activity" evidence="7">
    <location>
        <position position="307"/>
    </location>
</feature>
<dbReference type="PROSITE" id="PS00726">
    <property type="entry name" value="AP_NUCLEASE_F1_1"/>
    <property type="match status" value="1"/>
</dbReference>
<dbReference type="PANTHER" id="PTHR22748:SF6">
    <property type="entry name" value="DNA-(APURINIC OR APYRIMIDINIC SITE) ENDONUCLEASE"/>
    <property type="match status" value="1"/>
</dbReference>
<dbReference type="eggNOG" id="KOG1294">
    <property type="taxonomic scope" value="Eukaryota"/>
</dbReference>
<dbReference type="KEGG" id="mis:MICPUN_80905"/>
<gene>
    <name evidence="11" type="ORF">MICPUN_80905</name>
</gene>
<dbReference type="CDD" id="cd09087">
    <property type="entry name" value="Ape1-like_AP-endo"/>
    <property type="match status" value="1"/>
</dbReference>
<keyword evidence="2 6" id="KW-0479">Metal-binding</keyword>
<dbReference type="GeneID" id="8242940"/>
<evidence type="ECO:0000256" key="1">
    <source>
        <dbReference type="ARBA" id="ARBA00007092"/>
    </source>
</evidence>
<evidence type="ECO:0000256" key="8">
    <source>
        <dbReference type="RuleBase" id="RU362131"/>
    </source>
</evidence>
<evidence type="ECO:0000313" key="11">
    <source>
        <dbReference type="EMBL" id="ACO62534.1"/>
    </source>
</evidence>
<feature type="region of interest" description="Disordered" evidence="9">
    <location>
        <begin position="1"/>
        <end position="78"/>
    </location>
</feature>